<dbReference type="AlphaFoldDB" id="L9WP78"/>
<feature type="region of interest" description="Disordered" evidence="1">
    <location>
        <begin position="68"/>
        <end position="90"/>
    </location>
</feature>
<dbReference type="eggNOG" id="arCOG02611">
    <property type="taxonomic scope" value="Archaea"/>
</dbReference>
<dbReference type="InterPro" id="IPR036390">
    <property type="entry name" value="WH_DNA-bd_sf"/>
</dbReference>
<dbReference type="EMBL" id="AOHZ01000082">
    <property type="protein sequence ID" value="ELY51192.1"/>
    <property type="molecule type" value="Genomic_DNA"/>
</dbReference>
<gene>
    <name evidence="2" type="ORF">C493_17811</name>
</gene>
<organism evidence="2 3">
    <name type="scientific">Natronolimnohabitans innermongolicus JCM 12255</name>
    <dbReference type="NCBI Taxonomy" id="1227499"/>
    <lineage>
        <taxon>Archaea</taxon>
        <taxon>Methanobacteriati</taxon>
        <taxon>Methanobacteriota</taxon>
        <taxon>Stenosarchaea group</taxon>
        <taxon>Halobacteria</taxon>
        <taxon>Halobacteriales</taxon>
        <taxon>Natrialbaceae</taxon>
        <taxon>Natronolimnohabitans</taxon>
    </lineage>
</organism>
<name>L9WP78_9EURY</name>
<proteinExistence type="predicted"/>
<sequence>MPDHDYPDQTQADAILETLEEASPATIAELAAALDDHPVTVERRCRALQRAGEIRQSTGGVYTLVESDLSARPTATPDAPADQHTTNPAD</sequence>
<dbReference type="InterPro" id="IPR036388">
    <property type="entry name" value="WH-like_DNA-bd_sf"/>
</dbReference>
<keyword evidence="3" id="KW-1185">Reference proteome</keyword>
<dbReference type="RefSeq" id="WP_007260822.1">
    <property type="nucleotide sequence ID" value="NZ_AOHZ01000082.1"/>
</dbReference>
<accession>L9WP78</accession>
<dbReference type="SUPFAM" id="SSF46785">
    <property type="entry name" value="Winged helix' DNA-binding domain"/>
    <property type="match status" value="1"/>
</dbReference>
<evidence type="ECO:0000313" key="2">
    <source>
        <dbReference type="EMBL" id="ELY51192.1"/>
    </source>
</evidence>
<evidence type="ECO:0000313" key="3">
    <source>
        <dbReference type="Proteomes" id="UP000011602"/>
    </source>
</evidence>
<dbReference type="Proteomes" id="UP000011602">
    <property type="component" value="Unassembled WGS sequence"/>
</dbReference>
<evidence type="ECO:0000256" key="1">
    <source>
        <dbReference type="SAM" id="MobiDB-lite"/>
    </source>
</evidence>
<dbReference type="OrthoDB" id="285635at2157"/>
<feature type="compositionally biased region" description="Low complexity" evidence="1">
    <location>
        <begin position="73"/>
        <end position="82"/>
    </location>
</feature>
<reference evidence="2 3" key="1">
    <citation type="journal article" date="2014" name="PLoS Genet.">
        <title>Phylogenetically driven sequencing of extremely halophilic archaea reveals strategies for static and dynamic osmo-response.</title>
        <authorList>
            <person name="Becker E.A."/>
            <person name="Seitzer P.M."/>
            <person name="Tritt A."/>
            <person name="Larsen D."/>
            <person name="Krusor M."/>
            <person name="Yao A.I."/>
            <person name="Wu D."/>
            <person name="Madern D."/>
            <person name="Eisen J.A."/>
            <person name="Darling A.E."/>
            <person name="Facciotti M.T."/>
        </authorList>
    </citation>
    <scope>NUCLEOTIDE SEQUENCE [LARGE SCALE GENOMIC DNA]</scope>
    <source>
        <strain evidence="2 3">JCM 12255</strain>
    </source>
</reference>
<dbReference type="Gene3D" id="1.10.10.10">
    <property type="entry name" value="Winged helix-like DNA-binding domain superfamily/Winged helix DNA-binding domain"/>
    <property type="match status" value="1"/>
</dbReference>
<comment type="caution">
    <text evidence="2">The sequence shown here is derived from an EMBL/GenBank/DDBJ whole genome shotgun (WGS) entry which is preliminary data.</text>
</comment>
<protein>
    <submittedName>
        <fullName evidence="2">DeoR family transcriptional regulator</fullName>
    </submittedName>
</protein>